<organism evidence="3 4">
    <name type="scientific">Nisaea acidiphila</name>
    <dbReference type="NCBI Taxonomy" id="1862145"/>
    <lineage>
        <taxon>Bacteria</taxon>
        <taxon>Pseudomonadati</taxon>
        <taxon>Pseudomonadota</taxon>
        <taxon>Alphaproteobacteria</taxon>
        <taxon>Rhodospirillales</taxon>
        <taxon>Thalassobaculaceae</taxon>
        <taxon>Nisaea</taxon>
    </lineage>
</organism>
<dbReference type="AlphaFoldDB" id="A0A9J7ANX2"/>
<dbReference type="CDD" id="cd07302">
    <property type="entry name" value="CHD"/>
    <property type="match status" value="1"/>
</dbReference>
<sequence length="749" mass="81338">MKILGGKKLQLIFPLLILLSAVGFRIADPILLEEFRLRIFDNYQRLAPRPYQDAPVVVIDIDEETLKRHGQWPWPRIEVAELVQRLSDHGAALIAYDVVFSEPDRTSPSRLLGDLASRDATGQVWNLIRESGALDHDLHFAETMAAIPAATVAGFILTQQDTGSAPPSRAGFAMAGDDPIQFLTDFEGAVANLKPIDEAATGIGSLNAITDSDGVVRRVPMLVAHKGKLYPSLTAEILRVAQGASTFVVKSSGASGEEAFGEATGIVEIKVGELVLPTDKGGRVLLHDSGPVAARSLPAWQVMAAEQPLPRLEGAIALIGTSAVGLKDQQTTPLDPNAAGVTVHAQILEQAFYGDFLHRPDWADGLEVLLLLFLGLLIVLLFALPQIATLPATIFSLGIVGGGVAASWYAYTDQNLLLDPIYPGIMGIAVYTSASFLRFVSTERERKQIRTAFGQYMAPALIERLAEDPGQLRLGGEIRPLTLLFCDIRGFTTISERLNAEELTHLINCFLTPMTNIIMSREGTIDKYMGDCIMAFWNAPLDVPEHGRLGVDSALAMRERLVLLNSELKLEAAAKKQPDIELGIGIGLNSGEACVGNVGSDQRFDYSALGDTVNLASRLEGQCKTYGVEIVISESTKDEVPDYAVLELDLITVKGKTVPIRIFTVLGDREKAANPTFRSLTGDNAAMIAAYREKCWDDAAEYAASARRLAAELGEKLDEFYGLYDLRIAEAKENPPPDDWDGVYVSRTK</sequence>
<dbReference type="Pfam" id="PF05226">
    <property type="entry name" value="CHASE2"/>
    <property type="match status" value="1"/>
</dbReference>
<dbReference type="InterPro" id="IPR050697">
    <property type="entry name" value="Adenylyl/Guanylyl_Cyclase_3/4"/>
</dbReference>
<dbReference type="EMBL" id="CP102480">
    <property type="protein sequence ID" value="UUX48618.1"/>
    <property type="molecule type" value="Genomic_DNA"/>
</dbReference>
<dbReference type="SMART" id="SM00044">
    <property type="entry name" value="CYCc"/>
    <property type="match status" value="1"/>
</dbReference>
<dbReference type="Gene3D" id="3.30.70.1230">
    <property type="entry name" value="Nucleotide cyclase"/>
    <property type="match status" value="1"/>
</dbReference>
<reference evidence="3" key="1">
    <citation type="submission" date="2022-08" db="EMBL/GenBank/DDBJ databases">
        <title>Nisaea acidiphila sp. nov., isolated from a marine algal debris and emended description of the genus Nisaea Urios et al. 2008.</title>
        <authorList>
            <person name="Kwon K."/>
        </authorList>
    </citation>
    <scope>NUCLEOTIDE SEQUENCE</scope>
    <source>
        <strain evidence="3">MEBiC11861</strain>
    </source>
</reference>
<dbReference type="InterPro" id="IPR001054">
    <property type="entry name" value="A/G_cyclase"/>
</dbReference>
<proteinExistence type="predicted"/>
<dbReference type="InterPro" id="IPR007890">
    <property type="entry name" value="CHASE2"/>
</dbReference>
<evidence type="ECO:0000313" key="4">
    <source>
        <dbReference type="Proteomes" id="UP001060336"/>
    </source>
</evidence>
<keyword evidence="1" id="KW-1133">Transmembrane helix</keyword>
<dbReference type="Proteomes" id="UP001060336">
    <property type="component" value="Chromosome"/>
</dbReference>
<feature type="transmembrane region" description="Helical" evidence="1">
    <location>
        <begin position="421"/>
        <end position="440"/>
    </location>
</feature>
<feature type="transmembrane region" description="Helical" evidence="1">
    <location>
        <begin position="365"/>
        <end position="383"/>
    </location>
</feature>
<feature type="domain" description="Guanylate cyclase" evidence="2">
    <location>
        <begin position="482"/>
        <end position="620"/>
    </location>
</feature>
<evidence type="ECO:0000313" key="3">
    <source>
        <dbReference type="EMBL" id="UUX48618.1"/>
    </source>
</evidence>
<dbReference type="PANTHER" id="PTHR43081:SF1">
    <property type="entry name" value="ADENYLATE CYCLASE, TERMINAL-DIFFERENTIATION SPECIFIC"/>
    <property type="match status" value="1"/>
</dbReference>
<dbReference type="PROSITE" id="PS50125">
    <property type="entry name" value="GUANYLATE_CYCLASE_2"/>
    <property type="match status" value="1"/>
</dbReference>
<accession>A0A9J7ANX2</accession>
<dbReference type="InterPro" id="IPR029787">
    <property type="entry name" value="Nucleotide_cyclase"/>
</dbReference>
<dbReference type="Pfam" id="PF00211">
    <property type="entry name" value="Guanylate_cyc"/>
    <property type="match status" value="1"/>
</dbReference>
<dbReference type="SMART" id="SM01080">
    <property type="entry name" value="CHASE2"/>
    <property type="match status" value="1"/>
</dbReference>
<evidence type="ECO:0000256" key="1">
    <source>
        <dbReference type="SAM" id="Phobius"/>
    </source>
</evidence>
<evidence type="ECO:0000259" key="2">
    <source>
        <dbReference type="PROSITE" id="PS50125"/>
    </source>
</evidence>
<dbReference type="GO" id="GO:0006171">
    <property type="term" value="P:cAMP biosynthetic process"/>
    <property type="evidence" value="ECO:0007669"/>
    <property type="project" value="TreeGrafter"/>
</dbReference>
<keyword evidence="1" id="KW-0472">Membrane</keyword>
<dbReference type="PANTHER" id="PTHR43081">
    <property type="entry name" value="ADENYLATE CYCLASE, TERMINAL-DIFFERENTIATION SPECIFIC-RELATED"/>
    <property type="match status" value="1"/>
</dbReference>
<feature type="transmembrane region" description="Helical" evidence="1">
    <location>
        <begin position="390"/>
        <end position="409"/>
    </location>
</feature>
<protein>
    <submittedName>
        <fullName evidence="3">Adenylate/guanylate cyclase domain-containing protein</fullName>
    </submittedName>
</protein>
<dbReference type="RefSeq" id="WP_257767125.1">
    <property type="nucleotide sequence ID" value="NZ_CP102480.1"/>
</dbReference>
<gene>
    <name evidence="3" type="ORF">NUH88_14510</name>
</gene>
<dbReference type="GO" id="GO:0035556">
    <property type="term" value="P:intracellular signal transduction"/>
    <property type="evidence" value="ECO:0007669"/>
    <property type="project" value="InterPro"/>
</dbReference>
<dbReference type="KEGG" id="naci:NUH88_14510"/>
<keyword evidence="1" id="KW-0812">Transmembrane</keyword>
<name>A0A9J7ANX2_9PROT</name>
<dbReference type="GO" id="GO:0004016">
    <property type="term" value="F:adenylate cyclase activity"/>
    <property type="evidence" value="ECO:0007669"/>
    <property type="project" value="UniProtKB-ARBA"/>
</dbReference>
<dbReference type="SUPFAM" id="SSF55073">
    <property type="entry name" value="Nucleotide cyclase"/>
    <property type="match status" value="1"/>
</dbReference>
<keyword evidence="4" id="KW-1185">Reference proteome</keyword>